<dbReference type="NCBIfam" id="TIGR01509">
    <property type="entry name" value="HAD-SF-IA-v3"/>
    <property type="match status" value="1"/>
</dbReference>
<evidence type="ECO:0000256" key="1">
    <source>
        <dbReference type="ARBA" id="ARBA00000830"/>
    </source>
</evidence>
<dbReference type="GO" id="GO:0005975">
    <property type="term" value="P:carbohydrate metabolic process"/>
    <property type="evidence" value="ECO:0007669"/>
    <property type="project" value="InterPro"/>
</dbReference>
<dbReference type="EMBL" id="LT629736">
    <property type="protein sequence ID" value="SDR68760.1"/>
    <property type="molecule type" value="Genomic_DNA"/>
</dbReference>
<dbReference type="Proteomes" id="UP000243207">
    <property type="component" value="Chromosome I"/>
</dbReference>
<dbReference type="GO" id="GO:0046872">
    <property type="term" value="F:metal ion binding"/>
    <property type="evidence" value="ECO:0007669"/>
    <property type="project" value="UniProtKB-KW"/>
</dbReference>
<dbReference type="PANTHER" id="PTHR43434:SF1">
    <property type="entry name" value="PHOSPHOGLYCOLATE PHOSPHATASE"/>
    <property type="match status" value="1"/>
</dbReference>
<dbReference type="FunFam" id="3.40.50.1000:FF:000022">
    <property type="entry name" value="Phosphoglycolate phosphatase"/>
    <property type="match status" value="1"/>
</dbReference>
<dbReference type="InterPro" id="IPR050155">
    <property type="entry name" value="HAD-like_hydrolase_sf"/>
</dbReference>
<dbReference type="GO" id="GO:0008967">
    <property type="term" value="F:phosphoglycolate phosphatase activity"/>
    <property type="evidence" value="ECO:0007669"/>
    <property type="project" value="UniProtKB-UniRule"/>
</dbReference>
<name>A0A1H1L358_9GAMM</name>
<feature type="binding site" evidence="10">
    <location>
        <position position="182"/>
    </location>
    <ligand>
        <name>Mg(2+)</name>
        <dbReference type="ChEBI" id="CHEBI:18420"/>
    </ligand>
</feature>
<dbReference type="SFLD" id="SFLDS00003">
    <property type="entry name" value="Haloacid_Dehalogenase"/>
    <property type="match status" value="1"/>
</dbReference>
<dbReference type="Gene3D" id="1.10.150.240">
    <property type="entry name" value="Putative phosphatase, domain 2"/>
    <property type="match status" value="1"/>
</dbReference>
<feature type="binding site" evidence="10">
    <location>
        <position position="19"/>
    </location>
    <ligand>
        <name>Mg(2+)</name>
        <dbReference type="ChEBI" id="CHEBI:18420"/>
    </ligand>
</feature>
<evidence type="ECO:0000256" key="9">
    <source>
        <dbReference type="ARBA" id="ARBA00023277"/>
    </source>
</evidence>
<evidence type="ECO:0000256" key="10">
    <source>
        <dbReference type="HAMAP-Rule" id="MF_00495"/>
    </source>
</evidence>
<dbReference type="SFLD" id="SFLDG01135">
    <property type="entry name" value="C1.5.6:_HAD__Beta-PGM__Phospha"/>
    <property type="match status" value="1"/>
</dbReference>
<evidence type="ECO:0000313" key="11">
    <source>
        <dbReference type="EMBL" id="SDR68760.1"/>
    </source>
</evidence>
<dbReference type="PANTHER" id="PTHR43434">
    <property type="entry name" value="PHOSPHOGLYCOLATE PHOSPHATASE"/>
    <property type="match status" value="1"/>
</dbReference>
<evidence type="ECO:0000256" key="7">
    <source>
        <dbReference type="ARBA" id="ARBA00022801"/>
    </source>
</evidence>
<comment type="cofactor">
    <cofactor evidence="2 10">
        <name>Mg(2+)</name>
        <dbReference type="ChEBI" id="CHEBI:18420"/>
    </cofactor>
</comment>
<dbReference type="InterPro" id="IPR023198">
    <property type="entry name" value="PGP-like_dom2"/>
</dbReference>
<comment type="similarity">
    <text evidence="4 10">Belongs to the HAD-like hydrolase superfamily. CbbY/CbbZ/Gph/YieH family.</text>
</comment>
<gene>
    <name evidence="11" type="ORF">SAMN05216421_0016</name>
</gene>
<keyword evidence="12" id="KW-1185">Reference proteome</keyword>
<dbReference type="SUPFAM" id="SSF56784">
    <property type="entry name" value="HAD-like"/>
    <property type="match status" value="1"/>
</dbReference>
<organism evidence="11 12">
    <name type="scientific">Halopseudomonas xinjiangensis</name>
    <dbReference type="NCBI Taxonomy" id="487184"/>
    <lineage>
        <taxon>Bacteria</taxon>
        <taxon>Pseudomonadati</taxon>
        <taxon>Pseudomonadota</taxon>
        <taxon>Gammaproteobacteria</taxon>
        <taxon>Pseudomonadales</taxon>
        <taxon>Pseudomonadaceae</taxon>
        <taxon>Halopseudomonas</taxon>
    </lineage>
</organism>
<dbReference type="NCBIfam" id="NF009695">
    <property type="entry name" value="PRK13222.1-2"/>
    <property type="match status" value="1"/>
</dbReference>
<accession>A0A1H1L358</accession>
<dbReference type="CDD" id="cd16417">
    <property type="entry name" value="HAD_PGPase"/>
    <property type="match status" value="1"/>
</dbReference>
<evidence type="ECO:0000313" key="12">
    <source>
        <dbReference type="Proteomes" id="UP000243207"/>
    </source>
</evidence>
<comment type="pathway">
    <text evidence="3 10">Organic acid metabolism; glycolate biosynthesis; glycolate from 2-phosphoglycolate: step 1/1.</text>
</comment>
<feature type="binding site" evidence="10">
    <location>
        <position position="21"/>
    </location>
    <ligand>
        <name>Mg(2+)</name>
        <dbReference type="ChEBI" id="CHEBI:18420"/>
    </ligand>
</feature>
<dbReference type="Gene3D" id="3.40.50.1000">
    <property type="entry name" value="HAD superfamily/HAD-like"/>
    <property type="match status" value="1"/>
</dbReference>
<dbReference type="OrthoDB" id="9776368at2"/>
<dbReference type="GO" id="GO:0006281">
    <property type="term" value="P:DNA repair"/>
    <property type="evidence" value="ECO:0007669"/>
    <property type="project" value="TreeGrafter"/>
</dbReference>
<dbReference type="RefSeq" id="WP_093390925.1">
    <property type="nucleotide sequence ID" value="NZ_LT629736.1"/>
</dbReference>
<dbReference type="STRING" id="487184.SAMN05216421_0016"/>
<dbReference type="NCBIfam" id="TIGR01549">
    <property type="entry name" value="HAD-SF-IA-v1"/>
    <property type="match status" value="1"/>
</dbReference>
<reference evidence="12" key="1">
    <citation type="submission" date="2016-10" db="EMBL/GenBank/DDBJ databases">
        <authorList>
            <person name="Varghese N."/>
            <person name="Submissions S."/>
        </authorList>
    </citation>
    <scope>NUCLEOTIDE SEQUENCE [LARGE SCALE GENOMIC DNA]</scope>
    <source>
        <strain evidence="12">NRRL B-51270</strain>
    </source>
</reference>
<dbReference type="EC" id="3.1.3.18" evidence="5 10"/>
<dbReference type="GO" id="GO:0046295">
    <property type="term" value="P:glycolate biosynthetic process"/>
    <property type="evidence" value="ECO:0007669"/>
    <property type="project" value="UniProtKB-UniRule"/>
</dbReference>
<evidence type="ECO:0000256" key="2">
    <source>
        <dbReference type="ARBA" id="ARBA00001946"/>
    </source>
</evidence>
<evidence type="ECO:0000256" key="8">
    <source>
        <dbReference type="ARBA" id="ARBA00022842"/>
    </source>
</evidence>
<keyword evidence="8 10" id="KW-0460">Magnesium</keyword>
<evidence type="ECO:0000256" key="3">
    <source>
        <dbReference type="ARBA" id="ARBA00004818"/>
    </source>
</evidence>
<dbReference type="GO" id="GO:0005829">
    <property type="term" value="C:cytosol"/>
    <property type="evidence" value="ECO:0007669"/>
    <property type="project" value="TreeGrafter"/>
</dbReference>
<dbReference type="Pfam" id="PF00702">
    <property type="entry name" value="Hydrolase"/>
    <property type="match status" value="1"/>
</dbReference>
<dbReference type="AlphaFoldDB" id="A0A1H1L358"/>
<dbReference type="NCBIfam" id="TIGR01449">
    <property type="entry name" value="PGP_bact"/>
    <property type="match status" value="1"/>
</dbReference>
<evidence type="ECO:0000256" key="5">
    <source>
        <dbReference type="ARBA" id="ARBA00013078"/>
    </source>
</evidence>
<dbReference type="HAMAP" id="MF_00495">
    <property type="entry name" value="GPH_hydrolase_bact"/>
    <property type="match status" value="1"/>
</dbReference>
<dbReference type="SFLD" id="SFLDG01129">
    <property type="entry name" value="C1.5:_HAD__Beta-PGM__Phosphata"/>
    <property type="match status" value="1"/>
</dbReference>
<sequence>MTALARLFEGRLPDLVMFDLDGTLVDSVPDLAAAVDTMLGRLGRPPAGVERVRDWVGNGAAVLVRRALAGSIDHNGVDDSQAADALAIFLEAYSGGHDLTTVYPGALDFLDWLQDNAVRMAVITNKPQRFVQPLLDEVGLGGYFDWLIGGDTLPTQKPDPAALLHVMGEVGVVAGQALFVGDSRNDILAARAAGVKVVAVSYGYNHGEPIAAENPDLLVDSLSALI</sequence>
<comment type="catalytic activity">
    <reaction evidence="1 10">
        <text>2-phosphoglycolate + H2O = glycolate + phosphate</text>
        <dbReference type="Rhea" id="RHEA:14369"/>
        <dbReference type="ChEBI" id="CHEBI:15377"/>
        <dbReference type="ChEBI" id="CHEBI:29805"/>
        <dbReference type="ChEBI" id="CHEBI:43474"/>
        <dbReference type="ChEBI" id="CHEBI:58033"/>
        <dbReference type="EC" id="3.1.3.18"/>
    </reaction>
</comment>
<dbReference type="InterPro" id="IPR037512">
    <property type="entry name" value="PGPase_prok"/>
</dbReference>
<feature type="active site" description="Nucleophile" evidence="10">
    <location>
        <position position="19"/>
    </location>
</feature>
<keyword evidence="7 10" id="KW-0378">Hydrolase</keyword>
<keyword evidence="6 10" id="KW-0479">Metal-binding</keyword>
<proteinExistence type="inferred from homology"/>
<dbReference type="UniPathway" id="UPA00865">
    <property type="reaction ID" value="UER00834"/>
</dbReference>
<evidence type="ECO:0000256" key="6">
    <source>
        <dbReference type="ARBA" id="ARBA00022723"/>
    </source>
</evidence>
<protein>
    <recommendedName>
        <fullName evidence="5 10">Phosphoglycolate phosphatase</fullName>
        <shortName evidence="10">PGP</shortName>
        <shortName evidence="10">PGPase</shortName>
        <ecNumber evidence="5 10">3.1.3.18</ecNumber>
    </recommendedName>
</protein>
<comment type="function">
    <text evidence="10">Specifically catalyzes the dephosphorylation of 2-phosphoglycolate. Is involved in the dissimilation of the intracellular 2-phosphoglycolate formed during the DNA repair of 3'-phosphoglycolate ends, a major class of DNA lesions induced by oxidative stress.</text>
</comment>
<evidence type="ECO:0000256" key="4">
    <source>
        <dbReference type="ARBA" id="ARBA00006171"/>
    </source>
</evidence>
<keyword evidence="9 10" id="KW-0119">Carbohydrate metabolism</keyword>
<dbReference type="InterPro" id="IPR023214">
    <property type="entry name" value="HAD_sf"/>
</dbReference>
<dbReference type="InterPro" id="IPR036412">
    <property type="entry name" value="HAD-like_sf"/>
</dbReference>
<dbReference type="InterPro" id="IPR006439">
    <property type="entry name" value="HAD-SF_hydro_IA"/>
</dbReference>